<organism evidence="1 2">
    <name type="scientific">Gossypium australe</name>
    <dbReference type="NCBI Taxonomy" id="47621"/>
    <lineage>
        <taxon>Eukaryota</taxon>
        <taxon>Viridiplantae</taxon>
        <taxon>Streptophyta</taxon>
        <taxon>Embryophyta</taxon>
        <taxon>Tracheophyta</taxon>
        <taxon>Spermatophyta</taxon>
        <taxon>Magnoliopsida</taxon>
        <taxon>eudicotyledons</taxon>
        <taxon>Gunneridae</taxon>
        <taxon>Pentapetalae</taxon>
        <taxon>rosids</taxon>
        <taxon>malvids</taxon>
        <taxon>Malvales</taxon>
        <taxon>Malvaceae</taxon>
        <taxon>Malvoideae</taxon>
        <taxon>Gossypium</taxon>
    </lineage>
</organism>
<dbReference type="GO" id="GO:0016301">
    <property type="term" value="F:kinase activity"/>
    <property type="evidence" value="ECO:0007669"/>
    <property type="project" value="UniProtKB-KW"/>
</dbReference>
<keyword evidence="1" id="KW-0675">Receptor</keyword>
<keyword evidence="1" id="KW-0808">Transferase</keyword>
<gene>
    <name evidence="1" type="ORF">EPI10_028509</name>
</gene>
<protein>
    <submittedName>
        <fullName evidence="1">Receptor-like protein kinase</fullName>
    </submittedName>
</protein>
<reference evidence="1" key="1">
    <citation type="submission" date="2019-08" db="EMBL/GenBank/DDBJ databases">
        <authorList>
            <person name="Liu F."/>
        </authorList>
    </citation>
    <scope>NUCLEOTIDE SEQUENCE [LARGE SCALE GENOMIC DNA]</scope>
    <source>
        <strain evidence="1">PA1801</strain>
        <tissue evidence="1">Leaf</tissue>
    </source>
</reference>
<keyword evidence="1" id="KW-0418">Kinase</keyword>
<proteinExistence type="predicted"/>
<accession>A0A5B6UV48</accession>
<evidence type="ECO:0000313" key="1">
    <source>
        <dbReference type="EMBL" id="KAA3461980.1"/>
    </source>
</evidence>
<dbReference type="AlphaFoldDB" id="A0A5B6UV48"/>
<keyword evidence="2" id="KW-1185">Reference proteome</keyword>
<dbReference type="PANTHER" id="PTHR46148">
    <property type="entry name" value="CHROMO DOMAIN-CONTAINING PROTEIN"/>
    <property type="match status" value="1"/>
</dbReference>
<comment type="caution">
    <text evidence="1">The sequence shown here is derived from an EMBL/GenBank/DDBJ whole genome shotgun (WGS) entry which is preliminary data.</text>
</comment>
<dbReference type="EMBL" id="SMMG02000009">
    <property type="protein sequence ID" value="KAA3461980.1"/>
    <property type="molecule type" value="Genomic_DNA"/>
</dbReference>
<dbReference type="Proteomes" id="UP000325315">
    <property type="component" value="Unassembled WGS sequence"/>
</dbReference>
<evidence type="ECO:0000313" key="2">
    <source>
        <dbReference type="Proteomes" id="UP000325315"/>
    </source>
</evidence>
<dbReference type="OrthoDB" id="998593at2759"/>
<sequence>MFFTSDSSHVISPVNVEIQADLMYNEEPIRILACEIKELRNKCIALVKVLWDKHGIEEATWEPEKAMQKQYPNLFTSRIFRDENS</sequence>
<dbReference type="PANTHER" id="PTHR46148:SF44">
    <property type="entry name" value="GAG-POL POLYPROTEIN"/>
    <property type="match status" value="1"/>
</dbReference>
<name>A0A5B6UV48_9ROSI</name>